<dbReference type="CDD" id="cd19165">
    <property type="entry name" value="HemeO"/>
    <property type="match status" value="1"/>
</dbReference>
<feature type="binding site" evidence="4">
    <location>
        <position position="199"/>
    </location>
    <ligand>
        <name>heme b</name>
        <dbReference type="ChEBI" id="CHEBI:60344"/>
    </ligand>
</feature>
<dbReference type="AlphaFoldDB" id="A0A9D2Q1A6"/>
<dbReference type="PIRSF" id="PIRSF000343">
    <property type="entry name" value="Haem_Oase"/>
    <property type="match status" value="1"/>
</dbReference>
<reference evidence="7" key="1">
    <citation type="journal article" date="2021" name="PeerJ">
        <title>Extensive microbial diversity within the chicken gut microbiome revealed by metagenomics and culture.</title>
        <authorList>
            <person name="Gilroy R."/>
            <person name="Ravi A."/>
            <person name="Getino M."/>
            <person name="Pursley I."/>
            <person name="Horton D.L."/>
            <person name="Alikhan N.F."/>
            <person name="Baker D."/>
            <person name="Gharbi K."/>
            <person name="Hall N."/>
            <person name="Watson M."/>
            <person name="Adriaenssens E.M."/>
            <person name="Foster-Nyarko E."/>
            <person name="Jarju S."/>
            <person name="Secka A."/>
            <person name="Antonio M."/>
            <person name="Oren A."/>
            <person name="Chaudhuri R.R."/>
            <person name="La Ragione R."/>
            <person name="Hildebrand F."/>
            <person name="Pallen M.J."/>
        </authorList>
    </citation>
    <scope>NUCLEOTIDE SEQUENCE</scope>
    <source>
        <strain evidence="7">CHK130-7132</strain>
    </source>
</reference>
<dbReference type="GO" id="GO:0042167">
    <property type="term" value="P:heme catabolic process"/>
    <property type="evidence" value="ECO:0007669"/>
    <property type="project" value="TreeGrafter"/>
</dbReference>
<dbReference type="InterPro" id="IPR016084">
    <property type="entry name" value="Haem_Oase-like_multi-hlx"/>
</dbReference>
<gene>
    <name evidence="7" type="ORF">H9932_15255</name>
</gene>
<keyword evidence="3 5" id="KW-0408">Iron</keyword>
<name>A0A9D2Q1A6_9MICO</name>
<dbReference type="InterPro" id="IPR016053">
    <property type="entry name" value="Haem_Oase-like"/>
</dbReference>
<proteinExistence type="predicted"/>
<feature type="binding site" evidence="4">
    <location>
        <position position="40"/>
    </location>
    <ligand>
        <name>heme b</name>
        <dbReference type="ChEBI" id="CHEBI:60344"/>
    </ligand>
</feature>
<organism evidence="7 8">
    <name type="scientific">Candidatus Brachybacterium intestinipullorum</name>
    <dbReference type="NCBI Taxonomy" id="2838512"/>
    <lineage>
        <taxon>Bacteria</taxon>
        <taxon>Bacillati</taxon>
        <taxon>Actinomycetota</taxon>
        <taxon>Actinomycetes</taxon>
        <taxon>Micrococcales</taxon>
        <taxon>Dermabacteraceae</taxon>
        <taxon>Brachybacterium</taxon>
    </lineage>
</organism>
<evidence type="ECO:0000313" key="8">
    <source>
        <dbReference type="Proteomes" id="UP000823854"/>
    </source>
</evidence>
<evidence type="ECO:0000256" key="3">
    <source>
        <dbReference type="ARBA" id="ARBA00023004"/>
    </source>
</evidence>
<reference evidence="7" key="2">
    <citation type="submission" date="2021-04" db="EMBL/GenBank/DDBJ databases">
        <authorList>
            <person name="Gilroy R."/>
        </authorList>
    </citation>
    <scope>NUCLEOTIDE SEQUENCE</scope>
    <source>
        <strain evidence="7">CHK130-7132</strain>
    </source>
</reference>
<dbReference type="Gene3D" id="1.20.910.10">
    <property type="entry name" value="Heme oxygenase-like"/>
    <property type="match status" value="1"/>
</dbReference>
<protein>
    <submittedName>
        <fullName evidence="7">Biliverdin-producing heme oxygenase</fullName>
    </submittedName>
</protein>
<dbReference type="SUPFAM" id="SSF48613">
    <property type="entry name" value="Heme oxygenase-like"/>
    <property type="match status" value="1"/>
</dbReference>
<feature type="region of interest" description="Disordered" evidence="6">
    <location>
        <begin position="1"/>
        <end position="32"/>
    </location>
</feature>
<dbReference type="EMBL" id="DWWC01000325">
    <property type="protein sequence ID" value="HJC71017.1"/>
    <property type="molecule type" value="Genomic_DNA"/>
</dbReference>
<keyword evidence="2 5" id="KW-0479">Metal-binding</keyword>
<evidence type="ECO:0000313" key="7">
    <source>
        <dbReference type="EMBL" id="HJC71017.1"/>
    </source>
</evidence>
<dbReference type="GO" id="GO:0006788">
    <property type="term" value="P:heme oxidation"/>
    <property type="evidence" value="ECO:0007669"/>
    <property type="project" value="InterPro"/>
</dbReference>
<feature type="binding site" description="axial binding residue" evidence="5">
    <location>
        <position position="47"/>
    </location>
    <ligand>
        <name>heme b</name>
        <dbReference type="ChEBI" id="CHEBI:60344"/>
    </ligand>
    <ligandPart>
        <name>Fe</name>
        <dbReference type="ChEBI" id="CHEBI:18248"/>
    </ligandPart>
</feature>
<dbReference type="GO" id="GO:0004392">
    <property type="term" value="F:heme oxygenase (decyclizing) activity"/>
    <property type="evidence" value="ECO:0007669"/>
    <property type="project" value="InterPro"/>
</dbReference>
<accession>A0A9D2Q1A6</accession>
<evidence type="ECO:0000256" key="2">
    <source>
        <dbReference type="ARBA" id="ARBA00022723"/>
    </source>
</evidence>
<dbReference type="GO" id="GO:0006979">
    <property type="term" value="P:response to oxidative stress"/>
    <property type="evidence" value="ECO:0007669"/>
    <property type="project" value="TreeGrafter"/>
</dbReference>
<evidence type="ECO:0000256" key="6">
    <source>
        <dbReference type="SAM" id="MobiDB-lite"/>
    </source>
</evidence>
<dbReference type="PRINTS" id="PR00088">
    <property type="entry name" value="HAEMOXYGNASE"/>
</dbReference>
<evidence type="ECO:0000256" key="1">
    <source>
        <dbReference type="ARBA" id="ARBA00022617"/>
    </source>
</evidence>
<feature type="compositionally biased region" description="Low complexity" evidence="6">
    <location>
        <begin position="15"/>
        <end position="32"/>
    </location>
</feature>
<evidence type="ECO:0000256" key="5">
    <source>
        <dbReference type="PIRSR" id="PIRSR000343-2"/>
    </source>
</evidence>
<dbReference type="GO" id="GO:0046872">
    <property type="term" value="F:metal ion binding"/>
    <property type="evidence" value="ECO:0007669"/>
    <property type="project" value="UniProtKB-KW"/>
</dbReference>
<feature type="binding site" evidence="4">
    <location>
        <position position="152"/>
    </location>
    <ligand>
        <name>heme b</name>
        <dbReference type="ChEBI" id="CHEBI:60344"/>
    </ligand>
</feature>
<dbReference type="Proteomes" id="UP000823854">
    <property type="component" value="Unassembled WGS sequence"/>
</dbReference>
<sequence length="234" mass="25656">MTTATTSPQHRPDTGAAGAEHPSGAAGAAAGSAPFSTVLREATREEHTAAETRGFITRLMGGELEEGDYWRLLAQYLPVYEALEQSIAAAAEVDPLAAAFHDARLARVAAIRCDLAARFGKDAEVDPPLPVTERYARRIREATVPQLLAHHYLRYLGDLSGGQAIGALVARHYQVPRGQLAMWDFSAIDKPKRVKDEYRARLDEITDPEIRDEFLAETKRGYELAGELFAALDR</sequence>
<dbReference type="PANTHER" id="PTHR10720:SF0">
    <property type="entry name" value="HEME OXYGENASE"/>
    <property type="match status" value="1"/>
</dbReference>
<dbReference type="InterPro" id="IPR002051">
    <property type="entry name" value="Haem_Oase"/>
</dbReference>
<dbReference type="PANTHER" id="PTHR10720">
    <property type="entry name" value="HEME OXYGENASE"/>
    <property type="match status" value="1"/>
</dbReference>
<comment type="caution">
    <text evidence="7">The sequence shown here is derived from an EMBL/GenBank/DDBJ whole genome shotgun (WGS) entry which is preliminary data.</text>
</comment>
<evidence type="ECO:0000256" key="4">
    <source>
        <dbReference type="PIRSR" id="PIRSR000343-1"/>
    </source>
</evidence>
<dbReference type="Pfam" id="PF01126">
    <property type="entry name" value="Heme_oxygenase"/>
    <property type="match status" value="1"/>
</dbReference>
<keyword evidence="1 4" id="KW-0349">Heme</keyword>
<dbReference type="GO" id="GO:0020037">
    <property type="term" value="F:heme binding"/>
    <property type="evidence" value="ECO:0007669"/>
    <property type="project" value="TreeGrafter"/>
</dbReference>